<protein>
    <submittedName>
        <fullName evidence="4">Response regulator</fullName>
    </submittedName>
</protein>
<dbReference type="CDD" id="cd17574">
    <property type="entry name" value="REC_OmpR"/>
    <property type="match status" value="1"/>
</dbReference>
<proteinExistence type="predicted"/>
<organism evidence="4 5">
    <name type="scientific">Candidatus Jorgensenbacteria bacterium CG_4_10_14_0_8_um_filter_39_13</name>
    <dbReference type="NCBI Taxonomy" id="1974589"/>
    <lineage>
        <taxon>Bacteria</taxon>
        <taxon>Candidatus Joergenseniibacteriota</taxon>
    </lineage>
</organism>
<reference evidence="5" key="1">
    <citation type="submission" date="2017-09" db="EMBL/GenBank/DDBJ databases">
        <title>Depth-based differentiation of microbial function through sediment-hosted aquifers and enrichment of novel symbionts in the deep terrestrial subsurface.</title>
        <authorList>
            <person name="Probst A.J."/>
            <person name="Ladd B."/>
            <person name="Jarett J.K."/>
            <person name="Geller-Mcgrath D.E."/>
            <person name="Sieber C.M.K."/>
            <person name="Emerson J.B."/>
            <person name="Anantharaman K."/>
            <person name="Thomas B.C."/>
            <person name="Malmstrom R."/>
            <person name="Stieglmeier M."/>
            <person name="Klingl A."/>
            <person name="Woyke T."/>
            <person name="Ryan C.M."/>
            <person name="Banfield J.F."/>
        </authorList>
    </citation>
    <scope>NUCLEOTIDE SEQUENCE [LARGE SCALE GENOMIC DNA]</scope>
</reference>
<evidence type="ECO:0000256" key="2">
    <source>
        <dbReference type="PROSITE-ProRule" id="PRU00169"/>
    </source>
</evidence>
<dbReference type="PROSITE" id="PS50110">
    <property type="entry name" value="RESPONSE_REGULATORY"/>
    <property type="match status" value="1"/>
</dbReference>
<feature type="non-terminal residue" evidence="4">
    <location>
        <position position="112"/>
    </location>
</feature>
<accession>A0A2M7RG34</accession>
<evidence type="ECO:0000256" key="1">
    <source>
        <dbReference type="ARBA" id="ARBA00022553"/>
    </source>
</evidence>
<dbReference type="InterPro" id="IPR011006">
    <property type="entry name" value="CheY-like_superfamily"/>
</dbReference>
<dbReference type="SUPFAM" id="SSF52172">
    <property type="entry name" value="CheY-like"/>
    <property type="match status" value="1"/>
</dbReference>
<dbReference type="Gene3D" id="3.40.50.2300">
    <property type="match status" value="1"/>
</dbReference>
<evidence type="ECO:0000313" key="5">
    <source>
        <dbReference type="Proteomes" id="UP000230238"/>
    </source>
</evidence>
<evidence type="ECO:0000259" key="3">
    <source>
        <dbReference type="PROSITE" id="PS50110"/>
    </source>
</evidence>
<dbReference type="Proteomes" id="UP000230238">
    <property type="component" value="Unassembled WGS sequence"/>
</dbReference>
<dbReference type="EMBL" id="PFME01000042">
    <property type="protein sequence ID" value="PIY95521.1"/>
    <property type="molecule type" value="Genomic_DNA"/>
</dbReference>
<name>A0A2M7RG34_9BACT</name>
<evidence type="ECO:0000313" key="4">
    <source>
        <dbReference type="EMBL" id="PIY95521.1"/>
    </source>
</evidence>
<feature type="modified residue" description="4-aspartylphosphate" evidence="2">
    <location>
        <position position="55"/>
    </location>
</feature>
<feature type="domain" description="Response regulatory" evidence="3">
    <location>
        <begin position="6"/>
        <end position="112"/>
    </location>
</feature>
<sequence length="112" mass="12625">MSEQKNILLVEDELLLSNILKSRLEKEGFKVFQARDGEMALKFLRETKPDIILLDIILPKISGFEILEELQKNPELQSAPVAIISNLGQESDIQKGRSLGAINYFVKAQVTI</sequence>
<comment type="caution">
    <text evidence="4">The sequence shown here is derived from an EMBL/GenBank/DDBJ whole genome shotgun (WGS) entry which is preliminary data.</text>
</comment>
<gene>
    <name evidence="4" type="ORF">COY65_03030</name>
</gene>
<dbReference type="PANTHER" id="PTHR44591:SF3">
    <property type="entry name" value="RESPONSE REGULATORY DOMAIN-CONTAINING PROTEIN"/>
    <property type="match status" value="1"/>
</dbReference>
<keyword evidence="1 2" id="KW-0597">Phosphoprotein</keyword>
<dbReference type="InterPro" id="IPR001789">
    <property type="entry name" value="Sig_transdc_resp-reg_receiver"/>
</dbReference>
<dbReference type="GO" id="GO:0000160">
    <property type="term" value="P:phosphorelay signal transduction system"/>
    <property type="evidence" value="ECO:0007669"/>
    <property type="project" value="InterPro"/>
</dbReference>
<dbReference type="PANTHER" id="PTHR44591">
    <property type="entry name" value="STRESS RESPONSE REGULATOR PROTEIN 1"/>
    <property type="match status" value="1"/>
</dbReference>
<dbReference type="InterPro" id="IPR050595">
    <property type="entry name" value="Bact_response_regulator"/>
</dbReference>
<dbReference type="Pfam" id="PF00072">
    <property type="entry name" value="Response_reg"/>
    <property type="match status" value="1"/>
</dbReference>
<dbReference type="AlphaFoldDB" id="A0A2M7RG34"/>
<dbReference type="SMART" id="SM00448">
    <property type="entry name" value="REC"/>
    <property type="match status" value="1"/>
</dbReference>